<evidence type="ECO:0000313" key="3">
    <source>
        <dbReference type="Proteomes" id="UP000179164"/>
    </source>
</evidence>
<dbReference type="Proteomes" id="UP000179164">
    <property type="component" value="Unassembled WGS sequence"/>
</dbReference>
<organism evidence="2 3">
    <name type="scientific">Candidatus Kerfeldbacteria bacterium RIFCSPLOWO2_01_FULL_48_11</name>
    <dbReference type="NCBI Taxonomy" id="1798543"/>
    <lineage>
        <taxon>Bacteria</taxon>
        <taxon>Candidatus Kerfeldiibacteriota</taxon>
    </lineage>
</organism>
<accession>A0A1G2B752</accession>
<reference evidence="2 3" key="1">
    <citation type="journal article" date="2016" name="Nat. Commun.">
        <title>Thousands of microbial genomes shed light on interconnected biogeochemical processes in an aquifer system.</title>
        <authorList>
            <person name="Anantharaman K."/>
            <person name="Brown C.T."/>
            <person name="Hug L.A."/>
            <person name="Sharon I."/>
            <person name="Castelle C.J."/>
            <person name="Probst A.J."/>
            <person name="Thomas B.C."/>
            <person name="Singh A."/>
            <person name="Wilkins M.J."/>
            <person name="Karaoz U."/>
            <person name="Brodie E.L."/>
            <person name="Williams K.H."/>
            <person name="Hubbard S.S."/>
            <person name="Banfield J.F."/>
        </authorList>
    </citation>
    <scope>NUCLEOTIDE SEQUENCE [LARGE SCALE GENOMIC DNA]</scope>
</reference>
<name>A0A1G2B752_9BACT</name>
<feature type="transmembrane region" description="Helical" evidence="1">
    <location>
        <begin position="12"/>
        <end position="30"/>
    </location>
</feature>
<dbReference type="EMBL" id="MHKE01000002">
    <property type="protein sequence ID" value="OGY85033.1"/>
    <property type="molecule type" value="Genomic_DNA"/>
</dbReference>
<feature type="transmembrane region" description="Helical" evidence="1">
    <location>
        <begin position="36"/>
        <end position="59"/>
    </location>
</feature>
<proteinExistence type="predicted"/>
<protein>
    <submittedName>
        <fullName evidence="2">Uncharacterized protein</fullName>
    </submittedName>
</protein>
<feature type="transmembrane region" description="Helical" evidence="1">
    <location>
        <begin position="71"/>
        <end position="93"/>
    </location>
</feature>
<evidence type="ECO:0000313" key="2">
    <source>
        <dbReference type="EMBL" id="OGY85033.1"/>
    </source>
</evidence>
<comment type="caution">
    <text evidence="2">The sequence shown here is derived from an EMBL/GenBank/DDBJ whole genome shotgun (WGS) entry which is preliminary data.</text>
</comment>
<keyword evidence="1" id="KW-0812">Transmembrane</keyword>
<keyword evidence="1" id="KW-1133">Transmembrane helix</keyword>
<dbReference type="AlphaFoldDB" id="A0A1G2B752"/>
<keyword evidence="1" id="KW-0472">Membrane</keyword>
<gene>
    <name evidence="2" type="ORF">A2898_02790</name>
</gene>
<sequence>MAMLRMLRKHYWAISIVALVVGVIMLLTVVKGAGVVIFVITVTLMTGGTIGSLFGLLNYCDDRVNRGGPEVFNVIPGVLLGLLIFAAIILHSIPKWQSQCGESTARTEMKCPPTGSR</sequence>
<evidence type="ECO:0000256" key="1">
    <source>
        <dbReference type="SAM" id="Phobius"/>
    </source>
</evidence>